<gene>
    <name evidence="2" type="ordered locus">Solca_1599</name>
</gene>
<dbReference type="KEGG" id="scn:Solca_1599"/>
<keyword evidence="1" id="KW-0812">Transmembrane</keyword>
<keyword evidence="1" id="KW-1133">Transmembrane helix</keyword>
<accession>H8KVP3</accession>
<proteinExistence type="predicted"/>
<sequence>MAALINKRIRAGSLVEVVVALVIIMTVFALSLMIYIKIIGASFSGRKLWANSKLKDVANQVKKEHRFKDDTINEDELIIDITVKPYPQSSDLILLELEAKDLNGIRLNEYKEIVLKDENQ</sequence>
<feature type="transmembrane region" description="Helical" evidence="1">
    <location>
        <begin position="12"/>
        <end position="36"/>
    </location>
</feature>
<evidence type="ECO:0000313" key="2">
    <source>
        <dbReference type="EMBL" id="AFD06666.1"/>
    </source>
</evidence>
<dbReference type="EMBL" id="CP003349">
    <property type="protein sequence ID" value="AFD06666.1"/>
    <property type="molecule type" value="Genomic_DNA"/>
</dbReference>
<evidence type="ECO:0008006" key="4">
    <source>
        <dbReference type="Google" id="ProtNLM"/>
    </source>
</evidence>
<keyword evidence="3" id="KW-1185">Reference proteome</keyword>
<dbReference type="STRING" id="929556.Solca_1599"/>
<reference evidence="2" key="1">
    <citation type="submission" date="2012-02" db="EMBL/GenBank/DDBJ databases">
        <title>The complete genome of Solitalea canadensis DSM 3403.</title>
        <authorList>
            <consortium name="US DOE Joint Genome Institute (JGI-PGF)"/>
            <person name="Lucas S."/>
            <person name="Copeland A."/>
            <person name="Lapidus A."/>
            <person name="Glavina del Rio T."/>
            <person name="Dalin E."/>
            <person name="Tice H."/>
            <person name="Bruce D."/>
            <person name="Goodwin L."/>
            <person name="Pitluck S."/>
            <person name="Peters L."/>
            <person name="Ovchinnikova G."/>
            <person name="Lu M."/>
            <person name="Kyrpides N."/>
            <person name="Mavromatis K."/>
            <person name="Ivanova N."/>
            <person name="Brettin T."/>
            <person name="Detter J.C."/>
            <person name="Han C."/>
            <person name="Larimer F."/>
            <person name="Land M."/>
            <person name="Hauser L."/>
            <person name="Markowitz V."/>
            <person name="Cheng J.-F."/>
            <person name="Hugenholtz P."/>
            <person name="Woyke T."/>
            <person name="Wu D."/>
            <person name="Spring S."/>
            <person name="Schroeder M."/>
            <person name="Kopitz M."/>
            <person name="Brambilla E."/>
            <person name="Klenk H.-P."/>
            <person name="Eisen J.A."/>
        </authorList>
    </citation>
    <scope>NUCLEOTIDE SEQUENCE</scope>
    <source>
        <strain evidence="2">DSM 3403</strain>
    </source>
</reference>
<evidence type="ECO:0000256" key="1">
    <source>
        <dbReference type="SAM" id="Phobius"/>
    </source>
</evidence>
<dbReference type="RefSeq" id="WP_014679893.1">
    <property type="nucleotide sequence ID" value="NC_017770.1"/>
</dbReference>
<dbReference type="eggNOG" id="ENOG502ZXXN">
    <property type="taxonomic scope" value="Bacteria"/>
</dbReference>
<dbReference type="HOGENOM" id="CLU_2048196_0_0_10"/>
<dbReference type="AlphaFoldDB" id="H8KVP3"/>
<name>H8KVP3_SOLCM</name>
<protein>
    <recommendedName>
        <fullName evidence="4">Prepilin-type N-terminal cleavage/methylation domain-containing protein</fullName>
    </recommendedName>
</protein>
<keyword evidence="1" id="KW-0472">Membrane</keyword>
<dbReference type="Proteomes" id="UP000007590">
    <property type="component" value="Chromosome"/>
</dbReference>
<evidence type="ECO:0000313" key="3">
    <source>
        <dbReference type="Proteomes" id="UP000007590"/>
    </source>
</evidence>
<organism evidence="2 3">
    <name type="scientific">Solitalea canadensis (strain ATCC 29591 / DSM 3403 / JCM 21819 / LMG 8368 / NBRC 15130 / NCIMB 12057 / USAM 9D)</name>
    <name type="common">Flexibacter canadensis</name>
    <dbReference type="NCBI Taxonomy" id="929556"/>
    <lineage>
        <taxon>Bacteria</taxon>
        <taxon>Pseudomonadati</taxon>
        <taxon>Bacteroidota</taxon>
        <taxon>Sphingobacteriia</taxon>
        <taxon>Sphingobacteriales</taxon>
        <taxon>Sphingobacteriaceae</taxon>
        <taxon>Solitalea</taxon>
    </lineage>
</organism>